<name>A0A1K0GIU7_9ACTN</name>
<sequence length="135" mass="15137">MRTHGWPHPFRQRPWVEIDVFLGDMADRYSQFRHMSDIVKSVLASDQTEALAACTSMHDLIVVPTPIPEPPYGVVAVRAPGSLREPGNGLVRIEHLSVTGHNDAIERPVADAVPLFWRFMIEKFGVDPGLRGRTQ</sequence>
<reference evidence="1 2" key="1">
    <citation type="submission" date="2016-09" db="EMBL/GenBank/DDBJ databases">
        <title>Couchioplanes caeruleus draft genome sequence.</title>
        <authorList>
            <person name="Sheehan J."/>
            <person name="Caffrey P."/>
        </authorList>
    </citation>
    <scope>NUCLEOTIDE SEQUENCE [LARGE SCALE GENOMIC DNA]</scope>
    <source>
        <strain evidence="1 2">DSM 43634</strain>
    </source>
</reference>
<accession>A0A1K0GIU7</accession>
<evidence type="ECO:0000313" key="2">
    <source>
        <dbReference type="Proteomes" id="UP000182486"/>
    </source>
</evidence>
<proteinExistence type="predicted"/>
<dbReference type="EMBL" id="MEIA01000449">
    <property type="protein sequence ID" value="OJF10852.1"/>
    <property type="molecule type" value="Genomic_DNA"/>
</dbReference>
<organism evidence="1 2">
    <name type="scientific">Couchioplanes caeruleus subsp. caeruleus</name>
    <dbReference type="NCBI Taxonomy" id="56427"/>
    <lineage>
        <taxon>Bacteria</taxon>
        <taxon>Bacillati</taxon>
        <taxon>Actinomycetota</taxon>
        <taxon>Actinomycetes</taxon>
        <taxon>Micromonosporales</taxon>
        <taxon>Micromonosporaceae</taxon>
        <taxon>Couchioplanes</taxon>
    </lineage>
</organism>
<comment type="caution">
    <text evidence="1">The sequence shown here is derived from an EMBL/GenBank/DDBJ whole genome shotgun (WGS) entry which is preliminary data.</text>
</comment>
<protein>
    <submittedName>
        <fullName evidence="1">Uncharacterized protein</fullName>
    </submittedName>
</protein>
<dbReference type="Proteomes" id="UP000182486">
    <property type="component" value="Unassembled WGS sequence"/>
</dbReference>
<dbReference type="AlphaFoldDB" id="A0A1K0GIU7"/>
<keyword evidence="2" id="KW-1185">Reference proteome</keyword>
<gene>
    <name evidence="1" type="ORF">BG844_29690</name>
</gene>
<evidence type="ECO:0000313" key="1">
    <source>
        <dbReference type="EMBL" id="OJF10852.1"/>
    </source>
</evidence>